<feature type="compositionally biased region" description="Basic and acidic residues" evidence="1">
    <location>
        <begin position="60"/>
        <end position="73"/>
    </location>
</feature>
<feature type="region of interest" description="Disordered" evidence="1">
    <location>
        <begin position="60"/>
        <end position="81"/>
    </location>
</feature>
<name>W2JPM6_PHYNI</name>
<organism evidence="2 3">
    <name type="scientific">Phytophthora nicotianae</name>
    <name type="common">Potato buckeye rot agent</name>
    <name type="synonym">Phytophthora parasitica</name>
    <dbReference type="NCBI Taxonomy" id="4792"/>
    <lineage>
        <taxon>Eukaryota</taxon>
        <taxon>Sar</taxon>
        <taxon>Stramenopiles</taxon>
        <taxon>Oomycota</taxon>
        <taxon>Peronosporomycetes</taxon>
        <taxon>Peronosporales</taxon>
        <taxon>Peronosporaceae</taxon>
        <taxon>Phytophthora</taxon>
    </lineage>
</organism>
<protein>
    <submittedName>
        <fullName evidence="2">Uncharacterized protein</fullName>
    </submittedName>
</protein>
<gene>
    <name evidence="2" type="ORF">L916_02692</name>
</gene>
<proteinExistence type="predicted"/>
<dbReference type="EMBL" id="KI671175">
    <property type="protein sequence ID" value="ETL47578.1"/>
    <property type="molecule type" value="Genomic_DNA"/>
</dbReference>
<accession>W2JPM6</accession>
<dbReference type="AlphaFoldDB" id="W2JPM6"/>
<evidence type="ECO:0000313" key="3">
    <source>
        <dbReference type="Proteomes" id="UP000053864"/>
    </source>
</evidence>
<sequence length="88" mass="9618">MESLRDFLAESINATVDTTLAASDADEVGVSEQCRDVAAKTVAGLEKGSVKRMAKDDAGHFIPEEDHDHPENYHEEEEVETTVVAKCQ</sequence>
<dbReference type="Proteomes" id="UP000053864">
    <property type="component" value="Unassembled WGS sequence"/>
</dbReference>
<evidence type="ECO:0000256" key="1">
    <source>
        <dbReference type="SAM" id="MobiDB-lite"/>
    </source>
</evidence>
<reference evidence="2 3" key="1">
    <citation type="submission" date="2013-11" db="EMBL/GenBank/DDBJ databases">
        <title>The Genome Sequence of Phytophthora parasitica CJ05E6.</title>
        <authorList>
            <consortium name="The Broad Institute Genomics Platform"/>
            <person name="Russ C."/>
            <person name="Tyler B."/>
            <person name="Panabieres F."/>
            <person name="Shan W."/>
            <person name="Tripathy S."/>
            <person name="Grunwald N."/>
            <person name="Machado M."/>
            <person name="Johnson C.S."/>
            <person name="Arredondo F."/>
            <person name="Hong C."/>
            <person name="Coffey M."/>
            <person name="Young S.K."/>
            <person name="Zeng Q."/>
            <person name="Gargeya S."/>
            <person name="Fitzgerald M."/>
            <person name="Abouelleil A."/>
            <person name="Alvarado L."/>
            <person name="Chapman S.B."/>
            <person name="Gainer-Dewar J."/>
            <person name="Goldberg J."/>
            <person name="Griggs A."/>
            <person name="Gujja S."/>
            <person name="Hansen M."/>
            <person name="Howarth C."/>
            <person name="Imamovic A."/>
            <person name="Ireland A."/>
            <person name="Larimer J."/>
            <person name="McCowan C."/>
            <person name="Murphy C."/>
            <person name="Pearson M."/>
            <person name="Poon T.W."/>
            <person name="Priest M."/>
            <person name="Roberts A."/>
            <person name="Saif S."/>
            <person name="Shea T."/>
            <person name="Sykes S."/>
            <person name="Wortman J."/>
            <person name="Nusbaum C."/>
            <person name="Birren B."/>
        </authorList>
    </citation>
    <scope>NUCLEOTIDE SEQUENCE [LARGE SCALE GENOMIC DNA]</scope>
    <source>
        <strain evidence="2 3">CJ05E6</strain>
    </source>
</reference>
<evidence type="ECO:0000313" key="2">
    <source>
        <dbReference type="EMBL" id="ETL47578.1"/>
    </source>
</evidence>